<dbReference type="RefSeq" id="WP_382401595.1">
    <property type="nucleotide sequence ID" value="NZ_JBHTNH010000028.1"/>
</dbReference>
<dbReference type="InterPro" id="IPR035986">
    <property type="entry name" value="PKD_dom_sf"/>
</dbReference>
<dbReference type="Proteomes" id="UP001597178">
    <property type="component" value="Unassembled WGS sequence"/>
</dbReference>
<dbReference type="Gene3D" id="2.60.120.200">
    <property type="match status" value="1"/>
</dbReference>
<organism evidence="1 2">
    <name type="scientific">Lentibacillus salinarum</name>
    <dbReference type="NCBI Taxonomy" id="446820"/>
    <lineage>
        <taxon>Bacteria</taxon>
        <taxon>Bacillati</taxon>
        <taxon>Bacillota</taxon>
        <taxon>Bacilli</taxon>
        <taxon>Bacillales</taxon>
        <taxon>Bacillaceae</taxon>
        <taxon>Lentibacillus</taxon>
    </lineage>
</organism>
<evidence type="ECO:0000313" key="2">
    <source>
        <dbReference type="Proteomes" id="UP001597178"/>
    </source>
</evidence>
<reference evidence="2" key="1">
    <citation type="journal article" date="2019" name="Int. J. Syst. Evol. Microbiol.">
        <title>The Global Catalogue of Microorganisms (GCM) 10K type strain sequencing project: providing services to taxonomists for standard genome sequencing and annotation.</title>
        <authorList>
            <consortium name="The Broad Institute Genomics Platform"/>
            <consortium name="The Broad Institute Genome Sequencing Center for Infectious Disease"/>
            <person name="Wu L."/>
            <person name="Ma J."/>
        </authorList>
    </citation>
    <scope>NUCLEOTIDE SEQUENCE [LARGE SCALE GENOMIC DNA]</scope>
    <source>
        <strain evidence="2">CCUG 54822</strain>
    </source>
</reference>
<evidence type="ECO:0008006" key="3">
    <source>
        <dbReference type="Google" id="ProtNLM"/>
    </source>
</evidence>
<evidence type="ECO:0000313" key="1">
    <source>
        <dbReference type="EMBL" id="MFD1362746.1"/>
    </source>
</evidence>
<comment type="caution">
    <text evidence="1">The sequence shown here is derived from an EMBL/GenBank/DDBJ whole genome shotgun (WGS) entry which is preliminary data.</text>
</comment>
<protein>
    <recommendedName>
        <fullName evidence="3">Ig-like domain-containing protein</fullName>
    </recommendedName>
</protein>
<gene>
    <name evidence="1" type="ORF">ACFQ4A_13885</name>
</gene>
<keyword evidence="2" id="KW-1185">Reference proteome</keyword>
<dbReference type="EMBL" id="JBHTNH010000028">
    <property type="protein sequence ID" value="MFD1362746.1"/>
    <property type="molecule type" value="Genomic_DNA"/>
</dbReference>
<accession>A0ABW3ZWI3</accession>
<sequence length="1004" mass="114569">MRRKVLLLFLILVVLISPISEAPIKAIDEKMNISVTELPKIDVALTVGNTDIEVEDFEEDLKSELEAKGVDPGRVNIQAFDTTSFSTNDADADVIFNEWENYPNDVGKWQLTTIDGIPVIRSTVNTQWTGFWEEDDASHIEIDSELSVTTSGDNDWVGIAFRMNRHEPNDPQNPYNGDYDAYDMYFFGIDGGGSGESALFKMENAPFKNNKVGEHRMWNVNHNKGNGNLTAYFTQSNSDTPIQHEGKPTNDAKGKIVSLQTTNTSGLRWKRHDFQDIEIKAVENHIEIWVDGKKEIDYIDDENPILTGGYGPYAASQSHATHRNFSVTTKETRAFSEVIRQPEWRDGSERFIVNMEDEIVSDFDDSQALGEILTRLTNEQIDYIGVGSNTNEEQAKRFISRNNDNGVFINSSRDYNEIIEEIADYILSKIEVEQGTSSKYVLVGKPLALEVNPSKYQRNTENSAYPDGRWRVDHDYTYFDNNNGKYENTGVYQSDFDFTFDKVGRYELWFEDRHPEPQYIYAHRQPIASYSTEVQDMEDEYSVSIEDMSYDLDLQSNEDNGIAEHEWKWKETTATTWNEGKVPSSLPAGKDYVVQLRVKDHQGTWSEPEARYITTSDVVAQPIANFDMPPTSLIYNPVDVNNTSYDPAGRNITEAEWTVTRNGVEIYQGSEPITDFNPYGEGKYIVSLRVKNDANIWSEEFSRVINISVDDIAPEIKADIEEQDWTRNNVRINANFADEGGSDFNSQRYVVTKSQSPPTKGWSSWDSNTSRRINLTDEGEYFVHFEAKDNQGNVSQKTVGPYKIDKTPPELKINRDLSEITHEDIELTVEATDSMSGVKQIQTPDNQWKSIDHLIYTVRENGTYKFIAEDKAGNRTAQSVSIKQFSEVDVKHIPEWQGKRERLGLDDNTYLAGEPFLLWAKVGINVTNVKVKSPFSFGDQTIELKEKQDRVWTHTLYDKQLATLQPGESYTFTFLLETREGETRKIQRTIQIKGKASVNIQLTQ</sequence>
<dbReference type="SUPFAM" id="SSF49299">
    <property type="entry name" value="PKD domain"/>
    <property type="match status" value="1"/>
</dbReference>
<name>A0ABW3ZWI3_9BACI</name>
<proteinExistence type="predicted"/>